<evidence type="ECO:0000256" key="1">
    <source>
        <dbReference type="SAM" id="MobiDB-lite"/>
    </source>
</evidence>
<dbReference type="OMA" id="WSSHYGA"/>
<evidence type="ECO:0000313" key="5">
    <source>
        <dbReference type="Proteomes" id="UP000011715"/>
    </source>
</evidence>
<keyword evidence="5" id="KW-1185">Reference proteome</keyword>
<name>A0A0C4DWM8_MAGP6</name>
<dbReference type="PANTHER" id="PTHR35910">
    <property type="entry name" value="2EXR DOMAIN-CONTAINING PROTEIN"/>
    <property type="match status" value="1"/>
</dbReference>
<dbReference type="EMBL" id="GL876968">
    <property type="protein sequence ID" value="KLU85381.1"/>
    <property type="molecule type" value="Genomic_DNA"/>
</dbReference>
<dbReference type="eggNOG" id="ENOG502T3AE">
    <property type="taxonomic scope" value="Eukaryota"/>
</dbReference>
<dbReference type="AlphaFoldDB" id="A0A0C4DWM8"/>
<accession>A0A0C4DWM8</accession>
<feature type="region of interest" description="Disordered" evidence="1">
    <location>
        <begin position="180"/>
        <end position="211"/>
    </location>
</feature>
<evidence type="ECO:0000313" key="4">
    <source>
        <dbReference type="EnsemblFungi" id="MAPG_04407T0"/>
    </source>
</evidence>
<dbReference type="OrthoDB" id="3546385at2759"/>
<reference evidence="4" key="5">
    <citation type="submission" date="2015-06" db="UniProtKB">
        <authorList>
            <consortium name="EnsemblFungi"/>
        </authorList>
    </citation>
    <scope>IDENTIFICATION</scope>
    <source>
        <strain evidence="4">ATCC 64411</strain>
    </source>
</reference>
<dbReference type="EnsemblFungi" id="MAPG_04407T0">
    <property type="protein sequence ID" value="MAPG_04407T0"/>
    <property type="gene ID" value="MAPG_04407"/>
</dbReference>
<evidence type="ECO:0000259" key="2">
    <source>
        <dbReference type="Pfam" id="PF20150"/>
    </source>
</evidence>
<dbReference type="InterPro" id="IPR045518">
    <property type="entry name" value="2EXR"/>
</dbReference>
<sequence length="377" mass="40683">MATAVATPLAAPPASSSTGGITATIAATDNSSIDDTATGTDSTVTVTVTALMQSALDTLGNRSREVATSLRVQRDLIVDGWADRLADLTEQYMEDKRQVRAHARRARHSLADRLGRIHRKSDCDTFPQFARLPAEIRLQIWEEALPGARAVMLRAPSAASGALRDELKFLPRFLQTRTSRHAGGGATRSSTSAADAGNNQDSDRTTGWTCPTPPPAMLHRYSLVFATTDDNGGGGGRIYADLSRDVVCLSSAEVTGAACVALWRRTRDLGQVRHLAVAAPACWGSWSSHYGAGFAHRLPPADLMGAAGFAALEDVVMVRSVRWQYGRLPRGARLDFAAWAEREEADEGLSRYHTRWRDGVMAISHGRRKSSETSAEP</sequence>
<feature type="compositionally biased region" description="Polar residues" evidence="1">
    <location>
        <begin position="187"/>
        <end position="209"/>
    </location>
</feature>
<dbReference type="Proteomes" id="UP000011715">
    <property type="component" value="Unassembled WGS sequence"/>
</dbReference>
<feature type="domain" description="2EXR" evidence="2">
    <location>
        <begin position="126"/>
        <end position="246"/>
    </location>
</feature>
<dbReference type="PANTHER" id="PTHR35910:SF6">
    <property type="entry name" value="2EXR DOMAIN-CONTAINING PROTEIN"/>
    <property type="match status" value="1"/>
</dbReference>
<dbReference type="EMBL" id="ADBL01001044">
    <property type="status" value="NOT_ANNOTATED_CDS"/>
    <property type="molecule type" value="Genomic_DNA"/>
</dbReference>
<dbReference type="VEuPathDB" id="FungiDB:MAPG_04407"/>
<organism evidence="4 5">
    <name type="scientific">Magnaporthiopsis poae (strain ATCC 64411 / 73-15)</name>
    <name type="common">Kentucky bluegrass fungus</name>
    <name type="synonym">Magnaporthe poae</name>
    <dbReference type="NCBI Taxonomy" id="644358"/>
    <lineage>
        <taxon>Eukaryota</taxon>
        <taxon>Fungi</taxon>
        <taxon>Dikarya</taxon>
        <taxon>Ascomycota</taxon>
        <taxon>Pezizomycotina</taxon>
        <taxon>Sordariomycetes</taxon>
        <taxon>Sordariomycetidae</taxon>
        <taxon>Magnaporthales</taxon>
        <taxon>Magnaporthaceae</taxon>
        <taxon>Magnaporthiopsis</taxon>
    </lineage>
</organism>
<reference evidence="3" key="3">
    <citation type="submission" date="2011-03" db="EMBL/GenBank/DDBJ databases">
        <title>Annotation of Magnaporthe poae ATCC 64411.</title>
        <authorList>
            <person name="Ma L.-J."/>
            <person name="Dead R."/>
            <person name="Young S.K."/>
            <person name="Zeng Q."/>
            <person name="Gargeya S."/>
            <person name="Fitzgerald M."/>
            <person name="Haas B."/>
            <person name="Abouelleil A."/>
            <person name="Alvarado L."/>
            <person name="Arachchi H.M."/>
            <person name="Berlin A."/>
            <person name="Brown A."/>
            <person name="Chapman S.B."/>
            <person name="Chen Z."/>
            <person name="Dunbar C."/>
            <person name="Freedman E."/>
            <person name="Gearin G."/>
            <person name="Gellesch M."/>
            <person name="Goldberg J."/>
            <person name="Griggs A."/>
            <person name="Gujja S."/>
            <person name="Heiman D."/>
            <person name="Howarth C."/>
            <person name="Larson L."/>
            <person name="Lui A."/>
            <person name="MacDonald P.J.P."/>
            <person name="Mehta T."/>
            <person name="Montmayeur A."/>
            <person name="Murphy C."/>
            <person name="Neiman D."/>
            <person name="Pearson M."/>
            <person name="Priest M."/>
            <person name="Roberts A."/>
            <person name="Saif S."/>
            <person name="Shea T."/>
            <person name="Shenoy N."/>
            <person name="Sisk P."/>
            <person name="Stolte C."/>
            <person name="Sykes S."/>
            <person name="Yandava C."/>
            <person name="Wortman J."/>
            <person name="Nusbaum C."/>
            <person name="Birren B."/>
        </authorList>
    </citation>
    <scope>NUCLEOTIDE SEQUENCE</scope>
    <source>
        <strain evidence="3">ATCC 64411</strain>
    </source>
</reference>
<protein>
    <recommendedName>
        <fullName evidence="2">2EXR domain-containing protein</fullName>
    </recommendedName>
</protein>
<gene>
    <name evidence="3" type="ORF">MAPG_04407</name>
</gene>
<evidence type="ECO:0000313" key="3">
    <source>
        <dbReference type="EMBL" id="KLU85381.1"/>
    </source>
</evidence>
<proteinExistence type="predicted"/>
<reference evidence="4" key="4">
    <citation type="journal article" date="2015" name="G3 (Bethesda)">
        <title>Genome sequences of three phytopathogenic species of the Magnaporthaceae family of fungi.</title>
        <authorList>
            <person name="Okagaki L.H."/>
            <person name="Nunes C.C."/>
            <person name="Sailsbery J."/>
            <person name="Clay B."/>
            <person name="Brown D."/>
            <person name="John T."/>
            <person name="Oh Y."/>
            <person name="Young N."/>
            <person name="Fitzgerald M."/>
            <person name="Haas B.J."/>
            <person name="Zeng Q."/>
            <person name="Young S."/>
            <person name="Adiconis X."/>
            <person name="Fan L."/>
            <person name="Levin J.Z."/>
            <person name="Mitchell T.K."/>
            <person name="Okubara P.A."/>
            <person name="Farman M.L."/>
            <person name="Kohn L.M."/>
            <person name="Birren B."/>
            <person name="Ma L.-J."/>
            <person name="Dean R.A."/>
        </authorList>
    </citation>
    <scope>NUCLEOTIDE SEQUENCE</scope>
    <source>
        <strain evidence="4">ATCC 64411 / 73-15</strain>
    </source>
</reference>
<dbReference type="Pfam" id="PF20150">
    <property type="entry name" value="2EXR"/>
    <property type="match status" value="1"/>
</dbReference>
<reference evidence="5" key="1">
    <citation type="submission" date="2010-05" db="EMBL/GenBank/DDBJ databases">
        <title>The genome sequence of Magnaporthe poae strain ATCC 64411.</title>
        <authorList>
            <person name="Ma L.-J."/>
            <person name="Dead R."/>
            <person name="Young S."/>
            <person name="Zeng Q."/>
            <person name="Koehrsen M."/>
            <person name="Alvarado L."/>
            <person name="Berlin A."/>
            <person name="Chapman S.B."/>
            <person name="Chen Z."/>
            <person name="Freedman E."/>
            <person name="Gellesch M."/>
            <person name="Goldberg J."/>
            <person name="Griggs A."/>
            <person name="Gujja S."/>
            <person name="Heilman E.R."/>
            <person name="Heiman D."/>
            <person name="Hepburn T."/>
            <person name="Howarth C."/>
            <person name="Jen D."/>
            <person name="Larson L."/>
            <person name="Mehta T."/>
            <person name="Neiman D."/>
            <person name="Pearson M."/>
            <person name="Roberts A."/>
            <person name="Saif S."/>
            <person name="Shea T."/>
            <person name="Shenoy N."/>
            <person name="Sisk P."/>
            <person name="Stolte C."/>
            <person name="Sykes S."/>
            <person name="Walk T."/>
            <person name="White J."/>
            <person name="Yandava C."/>
            <person name="Haas B."/>
            <person name="Nusbaum C."/>
            <person name="Birren B."/>
        </authorList>
    </citation>
    <scope>NUCLEOTIDE SEQUENCE [LARGE SCALE GENOMIC DNA]</scope>
    <source>
        <strain evidence="5">ATCC 64411 / 73-15</strain>
    </source>
</reference>
<reference evidence="3" key="2">
    <citation type="submission" date="2010-05" db="EMBL/GenBank/DDBJ databases">
        <title>The Genome Sequence of Magnaporthe poae strain ATCC 64411.</title>
        <authorList>
            <consortium name="The Broad Institute Genome Sequencing Platform"/>
            <consortium name="Broad Institute Genome Sequencing Center for Infectious Disease"/>
            <person name="Ma L.-J."/>
            <person name="Dead R."/>
            <person name="Young S."/>
            <person name="Zeng Q."/>
            <person name="Koehrsen M."/>
            <person name="Alvarado L."/>
            <person name="Berlin A."/>
            <person name="Chapman S.B."/>
            <person name="Chen Z."/>
            <person name="Freedman E."/>
            <person name="Gellesch M."/>
            <person name="Goldberg J."/>
            <person name="Griggs A."/>
            <person name="Gujja S."/>
            <person name="Heilman E.R."/>
            <person name="Heiman D."/>
            <person name="Hepburn T."/>
            <person name="Howarth C."/>
            <person name="Jen D."/>
            <person name="Larson L."/>
            <person name="Mehta T."/>
            <person name="Neiman D."/>
            <person name="Pearson M."/>
            <person name="Roberts A."/>
            <person name="Saif S."/>
            <person name="Shea T."/>
            <person name="Shenoy N."/>
            <person name="Sisk P."/>
            <person name="Stolte C."/>
            <person name="Sykes S."/>
            <person name="Walk T."/>
            <person name="White J."/>
            <person name="Yandava C."/>
            <person name="Haas B."/>
            <person name="Nusbaum C."/>
            <person name="Birren B."/>
        </authorList>
    </citation>
    <scope>NUCLEOTIDE SEQUENCE</scope>
    <source>
        <strain evidence="3">ATCC 64411</strain>
    </source>
</reference>